<feature type="region of interest" description="Disordered" evidence="1">
    <location>
        <begin position="224"/>
        <end position="263"/>
    </location>
</feature>
<proteinExistence type="predicted"/>
<dbReference type="InterPro" id="IPR029325">
    <property type="entry name" value="ITPR-bd"/>
</dbReference>
<dbReference type="Proteomes" id="UP000291343">
    <property type="component" value="Unassembled WGS sequence"/>
</dbReference>
<evidence type="ECO:0000313" key="4">
    <source>
        <dbReference type="Proteomes" id="UP000291343"/>
    </source>
</evidence>
<evidence type="ECO:0000256" key="1">
    <source>
        <dbReference type="SAM" id="MobiDB-lite"/>
    </source>
</evidence>
<dbReference type="AlphaFoldDB" id="A0A482X252"/>
<feature type="domain" description="ITPR-interacting" evidence="2">
    <location>
        <begin position="124"/>
        <end position="261"/>
    </location>
</feature>
<protein>
    <recommendedName>
        <fullName evidence="2">ITPR-interacting domain-containing protein</fullName>
    </recommendedName>
</protein>
<sequence length="380" mass="40839">MSAGYSASSEADSGGGGGGGGNARRPCQLALSFDHGSLDQQPIGGGDECSLPLLVIDSPTNTNHGSATLLCTPSPSPSPRNKSPVTVQEWVDSLPLTPVEPTRPDDEHVEPATALPANLNETDDILTLGAEAGLLCAGPVSTTFPSVQVTTFGGPAYTADTGRIPARFLQPSKLKGGAIDDFLRHQQDLVHNFESGYWGYRGLAGPSHTIPSVIVAKIMEKLREHERENSVASPPPQQSPHFTHHRATPHQTPNNNNNNNTDNKFSRVAHNLLTKIRYAFNKSRTVESEAGRHVLCTSTPRHVFNSLYMSVTGQTLCMVGGPKRMPRRRDTAQRSNARCASSSELKTCNSLCHSHVPTARTLTLCSLTCIQIVELLLATR</sequence>
<evidence type="ECO:0000259" key="2">
    <source>
        <dbReference type="SMART" id="SM01257"/>
    </source>
</evidence>
<feature type="compositionally biased region" description="Gly residues" evidence="1">
    <location>
        <begin position="13"/>
        <end position="22"/>
    </location>
</feature>
<dbReference type="SMART" id="SM01257">
    <property type="entry name" value="KRAP_IP3R_bind"/>
    <property type="match status" value="1"/>
</dbReference>
<dbReference type="InParanoid" id="A0A482X252"/>
<reference evidence="3 4" key="1">
    <citation type="journal article" date="2017" name="Gigascience">
        <title>Genome sequence of the small brown planthopper, Laodelphax striatellus.</title>
        <authorList>
            <person name="Zhu J."/>
            <person name="Jiang F."/>
            <person name="Wang X."/>
            <person name="Yang P."/>
            <person name="Bao Y."/>
            <person name="Zhao W."/>
            <person name="Wang W."/>
            <person name="Lu H."/>
            <person name="Wang Q."/>
            <person name="Cui N."/>
            <person name="Li J."/>
            <person name="Chen X."/>
            <person name="Luo L."/>
            <person name="Yu J."/>
            <person name="Kang L."/>
            <person name="Cui F."/>
        </authorList>
    </citation>
    <scope>NUCLEOTIDE SEQUENCE [LARGE SCALE GENOMIC DNA]</scope>
    <source>
        <strain evidence="3">Lst14</strain>
    </source>
</reference>
<keyword evidence="4" id="KW-1185">Reference proteome</keyword>
<dbReference type="EMBL" id="QKKF02019844">
    <property type="protein sequence ID" value="RZF39666.1"/>
    <property type="molecule type" value="Genomic_DNA"/>
</dbReference>
<accession>A0A482X252</accession>
<feature type="compositionally biased region" description="Low complexity" evidence="1">
    <location>
        <begin position="1"/>
        <end position="12"/>
    </location>
</feature>
<name>A0A482X252_LAOST</name>
<dbReference type="OrthoDB" id="6088188at2759"/>
<feature type="region of interest" description="Disordered" evidence="1">
    <location>
        <begin position="1"/>
        <end position="23"/>
    </location>
</feature>
<evidence type="ECO:0000313" key="3">
    <source>
        <dbReference type="EMBL" id="RZF39666.1"/>
    </source>
</evidence>
<dbReference type="GO" id="GO:0005102">
    <property type="term" value="F:signaling receptor binding"/>
    <property type="evidence" value="ECO:0007669"/>
    <property type="project" value="InterPro"/>
</dbReference>
<comment type="caution">
    <text evidence="3">The sequence shown here is derived from an EMBL/GenBank/DDBJ whole genome shotgun (WGS) entry which is preliminary data.</text>
</comment>
<gene>
    <name evidence="3" type="ORF">LSTR_LSTR001187</name>
</gene>
<organism evidence="3 4">
    <name type="scientific">Laodelphax striatellus</name>
    <name type="common">Small brown planthopper</name>
    <name type="synonym">Delphax striatella</name>
    <dbReference type="NCBI Taxonomy" id="195883"/>
    <lineage>
        <taxon>Eukaryota</taxon>
        <taxon>Metazoa</taxon>
        <taxon>Ecdysozoa</taxon>
        <taxon>Arthropoda</taxon>
        <taxon>Hexapoda</taxon>
        <taxon>Insecta</taxon>
        <taxon>Pterygota</taxon>
        <taxon>Neoptera</taxon>
        <taxon>Paraneoptera</taxon>
        <taxon>Hemiptera</taxon>
        <taxon>Auchenorrhyncha</taxon>
        <taxon>Fulgoroidea</taxon>
        <taxon>Delphacidae</taxon>
        <taxon>Criomorphinae</taxon>
        <taxon>Laodelphax</taxon>
    </lineage>
</organism>